<evidence type="ECO:0008006" key="4">
    <source>
        <dbReference type="Google" id="ProtNLM"/>
    </source>
</evidence>
<sequence length="652" mass="69432">MHALPTRALLAVAAATAFAACAPRKPVTAPSPARDPRNNLKAGLFDAAEYTSNLKVVAKAVSPKGFLGETNSDLAFTGNYVIQGNYNGPVVWDISNPSAPKLVVAYECPASQNDVSVYKNLMFMSAEAMNGRIDCKPGGVKDVISKDRLRGVRIFDITNIREPKLVANVQTCRGSHTHTVLEDPKDKNNVYIYVSGSSGIRPAGELAECVAAPSGEANSSRLRIEIIKVPLANPAAAAVVGRANIFAGLGAAKSHGASAADKADMDAAKAKGAFTIMIPAMNEEVILPNQFIKPVIDSIVKARGATVATAADTAAARPIVNTNVMRILSAQGMDKPQPVATAVSEGSQCHDITVYPALGLAGGACEGHGILLDISNPVSPVRLDAVADSNFAYWHSATFNNDGTKMLFSDEWGGGGSPKCRPLDKPEWGANAIFNIVNKKLVFQSYYKIPTYQTKNENCVAHNGSLIPIPGRDVMVQSWYQGGISVFDWTDAAHPKEIASFDRGPVDSTRMEMGGSWSVYWYNGNIVSSEIARGMDVAQLVPSEFISQNEIDAANTVKWDYLNAQGQPKISWPPSFALAKAFTDQLERKGCVAPAKIGDIRAQIANAEKVNGAARNSALAKLVTDVEGSRSCDPAKVDMLKKALQDLQALAM</sequence>
<evidence type="ECO:0000313" key="3">
    <source>
        <dbReference type="Proteomes" id="UP000500938"/>
    </source>
</evidence>
<evidence type="ECO:0000313" key="2">
    <source>
        <dbReference type="EMBL" id="QJR35832.1"/>
    </source>
</evidence>
<organism evidence="2 3">
    <name type="scientific">Gemmatimonas groenlandica</name>
    <dbReference type="NCBI Taxonomy" id="2732249"/>
    <lineage>
        <taxon>Bacteria</taxon>
        <taxon>Pseudomonadati</taxon>
        <taxon>Gemmatimonadota</taxon>
        <taxon>Gemmatimonadia</taxon>
        <taxon>Gemmatimonadales</taxon>
        <taxon>Gemmatimonadaceae</taxon>
        <taxon>Gemmatimonas</taxon>
    </lineage>
</organism>
<proteinExistence type="predicted"/>
<accession>A0A6M4ISP2</accession>
<keyword evidence="1" id="KW-0732">Signal</keyword>
<keyword evidence="3" id="KW-1185">Reference proteome</keyword>
<dbReference type="EMBL" id="CP053085">
    <property type="protein sequence ID" value="QJR35832.1"/>
    <property type="molecule type" value="Genomic_DNA"/>
</dbReference>
<evidence type="ECO:0000256" key="1">
    <source>
        <dbReference type="SAM" id="SignalP"/>
    </source>
</evidence>
<dbReference type="PROSITE" id="PS51257">
    <property type="entry name" value="PROKAR_LIPOPROTEIN"/>
    <property type="match status" value="1"/>
</dbReference>
<protein>
    <recommendedName>
        <fullName evidence="4">LVIVD repeat-containing protein</fullName>
    </recommendedName>
</protein>
<gene>
    <name evidence="2" type="ORF">HKW67_10075</name>
</gene>
<name>A0A6M4ISP2_9BACT</name>
<feature type="chain" id="PRO_5027105411" description="LVIVD repeat-containing protein" evidence="1">
    <location>
        <begin position="20"/>
        <end position="652"/>
    </location>
</feature>
<dbReference type="Proteomes" id="UP000500938">
    <property type="component" value="Chromosome"/>
</dbReference>
<dbReference type="InterPro" id="IPR013211">
    <property type="entry name" value="LVIVD"/>
</dbReference>
<dbReference type="KEGG" id="ggr:HKW67_10075"/>
<dbReference type="Pfam" id="PF08309">
    <property type="entry name" value="LVIVD"/>
    <property type="match status" value="1"/>
</dbReference>
<dbReference type="RefSeq" id="WP_171225262.1">
    <property type="nucleotide sequence ID" value="NZ_CP053085.1"/>
</dbReference>
<feature type="signal peptide" evidence="1">
    <location>
        <begin position="1"/>
        <end position="19"/>
    </location>
</feature>
<dbReference type="AlphaFoldDB" id="A0A6M4ISP2"/>
<reference evidence="2 3" key="1">
    <citation type="submission" date="2020-05" db="EMBL/GenBank/DDBJ databases">
        <title>Complete genome sequence of Gemmatimonas greenlandica TET16.</title>
        <authorList>
            <person name="Zeng Y."/>
        </authorList>
    </citation>
    <scope>NUCLEOTIDE SEQUENCE [LARGE SCALE GENOMIC DNA]</scope>
    <source>
        <strain evidence="2 3">TET16</strain>
    </source>
</reference>